<name>A0A7S1FMV8_9STRA</name>
<dbReference type="SUPFAM" id="SSF103511">
    <property type="entry name" value="Chlorophyll a-b binding protein"/>
    <property type="match status" value="1"/>
</dbReference>
<accession>A0A7S1FMV8</accession>
<evidence type="ECO:0000256" key="5">
    <source>
        <dbReference type="ARBA" id="ARBA00022531"/>
    </source>
</evidence>
<feature type="binding site" description="axial binding residue" evidence="8">
    <location>
        <position position="106"/>
    </location>
    <ligand>
        <name>chlorophyll b</name>
        <dbReference type="ChEBI" id="CHEBI:61721"/>
        <label>1</label>
    </ligand>
    <ligandPart>
        <name>Mg</name>
        <dbReference type="ChEBI" id="CHEBI:25107"/>
    </ligandPart>
</feature>
<dbReference type="GO" id="GO:0009507">
    <property type="term" value="C:chloroplast"/>
    <property type="evidence" value="ECO:0007669"/>
    <property type="project" value="UniProtKB-SubCell"/>
</dbReference>
<evidence type="ECO:0000256" key="1">
    <source>
        <dbReference type="ARBA" id="ARBA00004022"/>
    </source>
</evidence>
<evidence type="ECO:0000256" key="4">
    <source>
        <dbReference type="ARBA" id="ARBA00022528"/>
    </source>
</evidence>
<feature type="binding site" evidence="8">
    <location>
        <position position="101"/>
    </location>
    <ligand>
        <name>chlorophyll a</name>
        <dbReference type="ChEBI" id="CHEBI:58416"/>
        <label>1</label>
    </ligand>
</feature>
<dbReference type="InterPro" id="IPR001344">
    <property type="entry name" value="Chloro_AB-bd_pln"/>
</dbReference>
<comment type="subcellular location">
    <subcellularLocation>
        <location evidence="2">Plastid</location>
        <location evidence="2">Chloroplast</location>
    </subcellularLocation>
</comment>
<dbReference type="GO" id="GO:0016168">
    <property type="term" value="F:chlorophyll binding"/>
    <property type="evidence" value="ECO:0007669"/>
    <property type="project" value="UniProtKB-KW"/>
</dbReference>
<evidence type="ECO:0000256" key="7">
    <source>
        <dbReference type="ARBA" id="ARBA00023243"/>
    </source>
</evidence>
<keyword evidence="5" id="KW-0602">Photosynthesis</keyword>
<evidence type="ECO:0000256" key="8">
    <source>
        <dbReference type="PIRSR" id="PIRSR601344-1"/>
    </source>
</evidence>
<keyword evidence="9" id="KW-0732">Signal</keyword>
<dbReference type="InterPro" id="IPR022796">
    <property type="entry name" value="Chloroa_b-bind"/>
</dbReference>
<gene>
    <name evidence="10" type="ORF">CHYS00102_LOCUS3541</name>
</gene>
<feature type="binding site" evidence="8">
    <location>
        <position position="80"/>
    </location>
    <ligand>
        <name>chlorophyll a</name>
        <dbReference type="ChEBI" id="CHEBI:58416"/>
        <label>1</label>
    </ligand>
</feature>
<dbReference type="AlphaFoldDB" id="A0A7S1FMV8"/>
<comment type="similarity">
    <text evidence="3">Belongs to the fucoxanthin chlorophyll protein family.</text>
</comment>
<feature type="binding site" evidence="8">
    <location>
        <position position="221"/>
    </location>
    <ligand>
        <name>chlorophyll a</name>
        <dbReference type="ChEBI" id="CHEBI:58416"/>
        <label>1</label>
    </ligand>
</feature>
<keyword evidence="4" id="KW-0150">Chloroplast</keyword>
<dbReference type="EMBL" id="HBFR01005093">
    <property type="protein sequence ID" value="CAD8876363.1"/>
    <property type="molecule type" value="Transcribed_RNA"/>
</dbReference>
<evidence type="ECO:0000256" key="9">
    <source>
        <dbReference type="SAM" id="SignalP"/>
    </source>
</evidence>
<feature type="signal peptide" evidence="9">
    <location>
        <begin position="1"/>
        <end position="16"/>
    </location>
</feature>
<keyword evidence="7" id="KW-0437">Light-harvesting polypeptide</keyword>
<dbReference type="Gene3D" id="1.10.3460.10">
    <property type="entry name" value="Chlorophyll a/b binding protein domain"/>
    <property type="match status" value="1"/>
</dbReference>
<feature type="binding site" evidence="8">
    <location>
        <position position="219"/>
    </location>
    <ligand>
        <name>chlorophyll a</name>
        <dbReference type="ChEBI" id="CHEBI:58416"/>
        <label>1</label>
    </ligand>
</feature>
<feature type="binding site" description="axial binding residue" evidence="8">
    <location>
        <position position="181"/>
    </location>
    <ligand>
        <name>chlorophyll b</name>
        <dbReference type="ChEBI" id="CHEBI:61721"/>
        <label>1</label>
    </ligand>
    <ligandPart>
        <name>Mg</name>
        <dbReference type="ChEBI" id="CHEBI:25107"/>
    </ligandPart>
</feature>
<dbReference type="PANTHER" id="PTHR21649">
    <property type="entry name" value="CHLOROPHYLL A/B BINDING PROTEIN"/>
    <property type="match status" value="1"/>
</dbReference>
<evidence type="ECO:0008006" key="11">
    <source>
        <dbReference type="Google" id="ProtNLM"/>
    </source>
</evidence>
<evidence type="ECO:0000256" key="2">
    <source>
        <dbReference type="ARBA" id="ARBA00004229"/>
    </source>
</evidence>
<sequence length="246" mass="26335">MKFLAIISLAFSSAVAFVPGTLAPAHSARIIRMSDEALSEVEAPIEDEEIVPVPEGPTYTCVSKSSIMAEPNTLEFGGVWDPLGLADIGSDETLAWYRHAEVKHGRVAMAAFVGWWAVGAGLRLPGELSHGLDFASIPSKGIGAWDATPGWGKAQMLLFAGLIEFHDELFHSRRSENGHYLRGGTPGKNMCPGVYDPIGLSARRSEEDLARGRSAEIKNGRLAMIGIAGMWFAATVPGSVPFQPDC</sequence>
<dbReference type="GO" id="GO:0009765">
    <property type="term" value="P:photosynthesis, light harvesting"/>
    <property type="evidence" value="ECO:0007669"/>
    <property type="project" value="InterPro"/>
</dbReference>
<keyword evidence="8" id="KW-0157">Chromophore</keyword>
<dbReference type="GO" id="GO:0016020">
    <property type="term" value="C:membrane"/>
    <property type="evidence" value="ECO:0007669"/>
    <property type="project" value="InterPro"/>
</dbReference>
<feature type="binding site" evidence="8">
    <location>
        <position position="104"/>
    </location>
    <ligand>
        <name>chlorophyll a</name>
        <dbReference type="ChEBI" id="CHEBI:58416"/>
        <label>1</label>
    </ligand>
</feature>
<evidence type="ECO:0000256" key="3">
    <source>
        <dbReference type="ARBA" id="ARBA00005933"/>
    </source>
</evidence>
<protein>
    <recommendedName>
        <fullName evidence="11">Plastid light harvesting protein</fullName>
    </recommendedName>
</protein>
<dbReference type="GO" id="GO:0030076">
    <property type="term" value="C:light-harvesting complex"/>
    <property type="evidence" value="ECO:0007669"/>
    <property type="project" value="UniProtKB-KW"/>
</dbReference>
<reference evidence="10" key="1">
    <citation type="submission" date="2021-01" db="EMBL/GenBank/DDBJ databases">
        <authorList>
            <person name="Corre E."/>
            <person name="Pelletier E."/>
            <person name="Niang G."/>
            <person name="Scheremetjew M."/>
            <person name="Finn R."/>
            <person name="Kale V."/>
            <person name="Holt S."/>
            <person name="Cochrane G."/>
            <person name="Meng A."/>
            <person name="Brown T."/>
            <person name="Cohen L."/>
        </authorList>
    </citation>
    <scope>NUCLEOTIDE SEQUENCE</scope>
    <source>
        <strain evidence="10">308</strain>
    </source>
</reference>
<comment type="function">
    <text evidence="1">The light-harvesting complex (LHC) functions as a light receptor, it captures and delivers excitation energy to photosystems with which it is closely associated. Energy is transferred from the carotenoid and chlorophyll C (or B) to chlorophyll A and the photosynthetic reaction centers where it is used to synthesize ATP and reducing power.</text>
</comment>
<dbReference type="Pfam" id="PF00504">
    <property type="entry name" value="Chloroa_b-bind"/>
    <property type="match status" value="1"/>
</dbReference>
<evidence type="ECO:0000256" key="6">
    <source>
        <dbReference type="ARBA" id="ARBA00022640"/>
    </source>
</evidence>
<feature type="binding site" evidence="8">
    <location>
        <position position="216"/>
    </location>
    <ligand>
        <name>chlorophyll a</name>
        <dbReference type="ChEBI" id="CHEBI:58416"/>
        <label>5</label>
    </ligand>
</feature>
<feature type="chain" id="PRO_5030751185" description="Plastid light harvesting protein" evidence="9">
    <location>
        <begin position="17"/>
        <end position="246"/>
    </location>
</feature>
<proteinExistence type="inferred from homology"/>
<evidence type="ECO:0000313" key="10">
    <source>
        <dbReference type="EMBL" id="CAD8876363.1"/>
    </source>
</evidence>
<organism evidence="10">
    <name type="scientific">Corethron hystrix</name>
    <dbReference type="NCBI Taxonomy" id="216773"/>
    <lineage>
        <taxon>Eukaryota</taxon>
        <taxon>Sar</taxon>
        <taxon>Stramenopiles</taxon>
        <taxon>Ochrophyta</taxon>
        <taxon>Bacillariophyta</taxon>
        <taxon>Coscinodiscophyceae</taxon>
        <taxon>Corethrophycidae</taxon>
        <taxon>Corethrales</taxon>
        <taxon>Corethraceae</taxon>
        <taxon>Corethron</taxon>
    </lineage>
</organism>
<keyword evidence="6" id="KW-0934">Plastid</keyword>
<keyword evidence="8" id="KW-0148">Chlorophyll</keyword>